<protein>
    <recommendedName>
        <fullName evidence="4">Plant/F9H3-4 protein</fullName>
    </recommendedName>
</protein>
<accession>A0AA39DIZ2</accession>
<gene>
    <name evidence="2" type="ORF">PVL29_015476</name>
</gene>
<dbReference type="Pfam" id="PF05623">
    <property type="entry name" value="DUF789"/>
    <property type="match status" value="1"/>
</dbReference>
<dbReference type="Proteomes" id="UP001168098">
    <property type="component" value="Unassembled WGS sequence"/>
</dbReference>
<proteinExistence type="predicted"/>
<evidence type="ECO:0008006" key="4">
    <source>
        <dbReference type="Google" id="ProtNLM"/>
    </source>
</evidence>
<evidence type="ECO:0000313" key="3">
    <source>
        <dbReference type="Proteomes" id="UP001168098"/>
    </source>
</evidence>
<organism evidence="2 3">
    <name type="scientific">Vitis rotundifolia</name>
    <name type="common">Muscadine grape</name>
    <dbReference type="NCBI Taxonomy" id="103349"/>
    <lineage>
        <taxon>Eukaryota</taxon>
        <taxon>Viridiplantae</taxon>
        <taxon>Streptophyta</taxon>
        <taxon>Embryophyta</taxon>
        <taxon>Tracheophyta</taxon>
        <taxon>Spermatophyta</taxon>
        <taxon>Magnoliopsida</taxon>
        <taxon>eudicotyledons</taxon>
        <taxon>Gunneridae</taxon>
        <taxon>Pentapetalae</taxon>
        <taxon>rosids</taxon>
        <taxon>Vitales</taxon>
        <taxon>Vitaceae</taxon>
        <taxon>Viteae</taxon>
        <taxon>Vitis</taxon>
    </lineage>
</organism>
<keyword evidence="3" id="KW-1185">Reference proteome</keyword>
<dbReference type="PANTHER" id="PTHR31343">
    <property type="entry name" value="T15D22.8"/>
    <property type="match status" value="1"/>
</dbReference>
<feature type="region of interest" description="Disordered" evidence="1">
    <location>
        <begin position="102"/>
        <end position="127"/>
    </location>
</feature>
<reference evidence="2 3" key="1">
    <citation type="journal article" date="2023" name="BMC Biotechnol.">
        <title>Vitis rotundifolia cv Carlos genome sequencing.</title>
        <authorList>
            <person name="Huff M."/>
            <person name="Hulse-Kemp A."/>
            <person name="Scheffler B."/>
            <person name="Youngblood R."/>
            <person name="Simpson S."/>
            <person name="Babiker E."/>
            <person name="Staton M."/>
        </authorList>
    </citation>
    <scope>NUCLEOTIDE SEQUENCE [LARGE SCALE GENOMIC DNA]</scope>
    <source>
        <tissue evidence="2">Leaf</tissue>
    </source>
</reference>
<dbReference type="EMBL" id="JARBHA010000012">
    <property type="protein sequence ID" value="KAJ9686618.1"/>
    <property type="molecule type" value="Genomic_DNA"/>
</dbReference>
<dbReference type="AlphaFoldDB" id="A0AA39DIZ2"/>
<evidence type="ECO:0000313" key="2">
    <source>
        <dbReference type="EMBL" id="KAJ9686618.1"/>
    </source>
</evidence>
<dbReference type="InterPro" id="IPR008507">
    <property type="entry name" value="DUF789"/>
</dbReference>
<dbReference type="PANTHER" id="PTHR31343:SF3">
    <property type="entry name" value="DUF789 DOMAIN-CONTAINING PROTEIN"/>
    <property type="match status" value="1"/>
</dbReference>
<comment type="caution">
    <text evidence="2">The sequence shown here is derived from an EMBL/GenBank/DDBJ whole genome shotgun (WGS) entry which is preliminary data.</text>
</comment>
<evidence type="ECO:0000256" key="1">
    <source>
        <dbReference type="SAM" id="MobiDB-lite"/>
    </source>
</evidence>
<name>A0AA39DIZ2_VITRO</name>
<sequence length="318" mass="36659">MILDKGSMQSNLQCFLECTTPVVQSQFLPKTEIRDLNVLWHPWEREKVEYFTLGDLWNCFDEWSAYGAGVPILLNNNETLVQYYVPYLSAIQIFTSNPARNSFREETESGDCETRDSFSDSCSDESESEKQWRSDGCSSEEGCLEQESLWHRSDKLGCLYFQYFERSTPYGRVPLMDKISGLAQRYPGLMSLRSVDLSPASWMAVAWYPIYHIPMGRTIKDLSTCFLTYHTLSSSFQDMDLDDDIESAEKKKRKEGEGISLPPFGLATYKMQGNVWVSSESGRDQERVMSLLSVADSWLKQLRVQHHDFNYFTGIRRG</sequence>
<feature type="compositionally biased region" description="Basic and acidic residues" evidence="1">
    <location>
        <begin position="102"/>
        <end position="118"/>
    </location>
</feature>